<evidence type="ECO:0000256" key="4">
    <source>
        <dbReference type="ARBA" id="ARBA00022448"/>
    </source>
</evidence>
<dbReference type="GO" id="GO:0015031">
    <property type="term" value="P:protein transport"/>
    <property type="evidence" value="ECO:0007669"/>
    <property type="project" value="UniProtKB-KW"/>
</dbReference>
<dbReference type="Pfam" id="PF02108">
    <property type="entry name" value="FliH"/>
    <property type="match status" value="1"/>
</dbReference>
<evidence type="ECO:0000256" key="3">
    <source>
        <dbReference type="ARBA" id="ARBA00016507"/>
    </source>
</evidence>
<accession>A0A9X2ART2</accession>
<dbReference type="AlphaFoldDB" id="A0A9X2ART2"/>
<evidence type="ECO:0000256" key="1">
    <source>
        <dbReference type="ARBA" id="ARBA00003041"/>
    </source>
</evidence>
<comment type="caution">
    <text evidence="10">The sequence shown here is derived from an EMBL/GenBank/DDBJ whole genome shotgun (WGS) entry which is preliminary data.</text>
</comment>
<dbReference type="GO" id="GO:0044781">
    <property type="term" value="P:bacterial-type flagellum organization"/>
    <property type="evidence" value="ECO:0007669"/>
    <property type="project" value="UniProtKB-KW"/>
</dbReference>
<evidence type="ECO:0000313" key="10">
    <source>
        <dbReference type="EMBL" id="MCJ0764541.1"/>
    </source>
</evidence>
<dbReference type="InterPro" id="IPR018035">
    <property type="entry name" value="Flagellar_FliH/T3SS_HrpE"/>
</dbReference>
<dbReference type="PANTHER" id="PTHR34982:SF1">
    <property type="entry name" value="FLAGELLAR ASSEMBLY PROTEIN FLIH"/>
    <property type="match status" value="1"/>
</dbReference>
<dbReference type="GO" id="GO:0005829">
    <property type="term" value="C:cytosol"/>
    <property type="evidence" value="ECO:0007669"/>
    <property type="project" value="TreeGrafter"/>
</dbReference>
<evidence type="ECO:0000256" key="6">
    <source>
        <dbReference type="ARBA" id="ARBA00022927"/>
    </source>
</evidence>
<sequence length="231" mass="25523">MVPSVEVRDDAVDVGYREGYEKGLATAQQEVLAAAQRDAQHRARVLDEEVLKARQAAREEVHAGLAERLLSLDALLRTLPAQIRERIEACEEDLVALCAEVSFELLGKAATQPEGLRWLVRRAREQMCSHVTTAVHLHPDDLVALRESAQVAGVTDELLTSPGVSWIADPEVVLGGCIVKSPEGGLDARLETRVRALAELLVRERTQRKALRHEPPQHIYESPLGQRESSL</sequence>
<feature type="domain" description="Flagellar assembly protein FliH/Type III secretion system HrpE" evidence="9">
    <location>
        <begin position="70"/>
        <end position="196"/>
    </location>
</feature>
<proteinExistence type="inferred from homology"/>
<dbReference type="Proteomes" id="UP001139447">
    <property type="component" value="Unassembled WGS sequence"/>
</dbReference>
<evidence type="ECO:0000256" key="8">
    <source>
        <dbReference type="SAM" id="MobiDB-lite"/>
    </source>
</evidence>
<dbReference type="PANTHER" id="PTHR34982">
    <property type="entry name" value="YOP PROTEINS TRANSLOCATION PROTEIN L"/>
    <property type="match status" value="1"/>
</dbReference>
<keyword evidence="6" id="KW-0653">Protein transport</keyword>
<evidence type="ECO:0000256" key="7">
    <source>
        <dbReference type="ARBA" id="ARBA00023225"/>
    </source>
</evidence>
<evidence type="ECO:0000256" key="5">
    <source>
        <dbReference type="ARBA" id="ARBA00022795"/>
    </source>
</evidence>
<keyword evidence="7" id="KW-1006">Bacterial flagellum protein export</keyword>
<keyword evidence="11" id="KW-1185">Reference proteome</keyword>
<comment type="function">
    <text evidence="1">Needed for flagellar regrowth and assembly.</text>
</comment>
<dbReference type="InterPro" id="IPR051472">
    <property type="entry name" value="T3SS_Stator/FliH"/>
</dbReference>
<evidence type="ECO:0000313" key="11">
    <source>
        <dbReference type="Proteomes" id="UP001139447"/>
    </source>
</evidence>
<organism evidence="10 11">
    <name type="scientific">Variovorax terrae</name>
    <dbReference type="NCBI Taxonomy" id="2923278"/>
    <lineage>
        <taxon>Bacteria</taxon>
        <taxon>Pseudomonadati</taxon>
        <taxon>Pseudomonadota</taxon>
        <taxon>Betaproteobacteria</taxon>
        <taxon>Burkholderiales</taxon>
        <taxon>Comamonadaceae</taxon>
        <taxon>Variovorax</taxon>
    </lineage>
</organism>
<feature type="region of interest" description="Disordered" evidence="8">
    <location>
        <begin position="208"/>
        <end position="231"/>
    </location>
</feature>
<dbReference type="EMBL" id="JALGBI010000001">
    <property type="protein sequence ID" value="MCJ0764541.1"/>
    <property type="molecule type" value="Genomic_DNA"/>
</dbReference>
<evidence type="ECO:0000256" key="2">
    <source>
        <dbReference type="ARBA" id="ARBA00006602"/>
    </source>
</evidence>
<keyword evidence="5" id="KW-1005">Bacterial flagellum biogenesis</keyword>
<keyword evidence="4" id="KW-0813">Transport</keyword>
<evidence type="ECO:0000259" key="9">
    <source>
        <dbReference type="Pfam" id="PF02108"/>
    </source>
</evidence>
<protein>
    <recommendedName>
        <fullName evidence="3">Flagellar assembly protein FliH</fullName>
    </recommendedName>
</protein>
<comment type="similarity">
    <text evidence="2">Belongs to the FliH family.</text>
</comment>
<gene>
    <name evidence="10" type="ORF">MMF98_15085</name>
</gene>
<name>A0A9X2ART2_9BURK</name>
<dbReference type="RefSeq" id="WP_243307194.1">
    <property type="nucleotide sequence ID" value="NZ_JALGBI010000001.1"/>
</dbReference>
<reference evidence="10" key="1">
    <citation type="submission" date="2022-03" db="EMBL/GenBank/DDBJ databases">
        <authorList>
            <person name="Woo C.Y."/>
        </authorList>
    </citation>
    <scope>NUCLEOTIDE SEQUENCE</scope>
    <source>
        <strain evidence="10">CYS-02</strain>
    </source>
</reference>